<dbReference type="InterPro" id="IPR007029">
    <property type="entry name" value="YHS_dom"/>
</dbReference>
<sequence length="153" mass="17768">MIKHLIPIIFCLCSFSALAADPVQSSLFGSEAIDGYDTVAYWTENKAIEGKKQFTYEYKGAKWRFASQQNLDLFKATPQKYLPEYGGYCAWAMSDDRLASVDGEAWTLYEGKLYLNYNKRVMEDWRQQKALFVEQANGFYKARFPKQEQSARY</sequence>
<dbReference type="EMBL" id="AP027272">
    <property type="protein sequence ID" value="BDX07879.1"/>
    <property type="molecule type" value="Genomic_DNA"/>
</dbReference>
<feature type="chain" id="PRO_5041427467" description="YHS domain-containing protein" evidence="1">
    <location>
        <begin position="20"/>
        <end position="153"/>
    </location>
</feature>
<proteinExistence type="predicted"/>
<dbReference type="KEGG" id="pmaw:MACH26_34000"/>
<dbReference type="AlphaFoldDB" id="A0AA48KTT4"/>
<dbReference type="NCBIfam" id="NF041384">
    <property type="entry name" value="YHS_seleno_dom"/>
    <property type="match status" value="1"/>
</dbReference>
<dbReference type="Proteomes" id="UP001333710">
    <property type="component" value="Chromosome"/>
</dbReference>
<reference evidence="3" key="1">
    <citation type="submission" date="2023-01" db="EMBL/GenBank/DDBJ databases">
        <title>Complete genome sequence of Planctobacterium marinum strain Dej080120_11.</title>
        <authorList>
            <person name="Ueki S."/>
            <person name="Maruyama F."/>
        </authorList>
    </citation>
    <scope>NUCLEOTIDE SEQUENCE</scope>
    <source>
        <strain evidence="3">Dej080120_11</strain>
    </source>
</reference>
<name>A0AA48KTT4_9ALTE</name>
<organism evidence="3 4">
    <name type="scientific">Planctobacterium marinum</name>
    <dbReference type="NCBI Taxonomy" id="1631968"/>
    <lineage>
        <taxon>Bacteria</taxon>
        <taxon>Pseudomonadati</taxon>
        <taxon>Pseudomonadota</taxon>
        <taxon>Gammaproteobacteria</taxon>
        <taxon>Alteromonadales</taxon>
        <taxon>Alteromonadaceae</taxon>
        <taxon>Planctobacterium</taxon>
    </lineage>
</organism>
<evidence type="ECO:0000313" key="3">
    <source>
        <dbReference type="EMBL" id="BDX07879.1"/>
    </source>
</evidence>
<keyword evidence="1" id="KW-0732">Signal</keyword>
<evidence type="ECO:0000256" key="1">
    <source>
        <dbReference type="SAM" id="SignalP"/>
    </source>
</evidence>
<keyword evidence="4" id="KW-1185">Reference proteome</keyword>
<evidence type="ECO:0000313" key="4">
    <source>
        <dbReference type="Proteomes" id="UP001333710"/>
    </source>
</evidence>
<feature type="domain" description="YHS" evidence="2">
    <location>
        <begin position="40"/>
        <end position="84"/>
    </location>
</feature>
<dbReference type="Pfam" id="PF04945">
    <property type="entry name" value="YHS"/>
    <property type="match status" value="1"/>
</dbReference>
<dbReference type="RefSeq" id="WP_338293978.1">
    <property type="nucleotide sequence ID" value="NZ_AP027272.1"/>
</dbReference>
<accession>A0AA48KTT4</accession>
<evidence type="ECO:0000259" key="2">
    <source>
        <dbReference type="Pfam" id="PF04945"/>
    </source>
</evidence>
<feature type="signal peptide" evidence="1">
    <location>
        <begin position="1"/>
        <end position="19"/>
    </location>
</feature>
<gene>
    <name evidence="3" type="ORF">MACH26_34000</name>
</gene>
<protein>
    <recommendedName>
        <fullName evidence="2">YHS domain-containing protein</fullName>
    </recommendedName>
</protein>